<name>A0A1S9ZQ14_9GAMM</name>
<dbReference type="Proteomes" id="UP000190322">
    <property type="component" value="Unassembled WGS sequence"/>
</dbReference>
<organism evidence="1 2">
    <name type="scientific">Moraxella canis</name>
    <dbReference type="NCBI Taxonomy" id="90239"/>
    <lineage>
        <taxon>Bacteria</taxon>
        <taxon>Pseudomonadati</taxon>
        <taxon>Pseudomonadota</taxon>
        <taxon>Gammaproteobacteria</taxon>
        <taxon>Moraxellales</taxon>
        <taxon>Moraxellaceae</taxon>
        <taxon>Moraxella</taxon>
    </lineage>
</organism>
<dbReference type="EMBL" id="MUXT01000001">
    <property type="protein sequence ID" value="OOR85546.1"/>
    <property type="molecule type" value="Genomic_DNA"/>
</dbReference>
<gene>
    <name evidence="1" type="ORF">B0180_01795</name>
</gene>
<reference evidence="1 2" key="1">
    <citation type="submission" date="2017-02" db="EMBL/GenBank/DDBJ databases">
        <title>Draft genome sequence of Moraxella canis CCUG 8415A type strain.</title>
        <authorList>
            <person name="Engstrom-Jakobsson H."/>
            <person name="Salva-Serra F."/>
            <person name="Thorell K."/>
            <person name="Gonzales-Siles L."/>
            <person name="Karlsson R."/>
            <person name="Boulund F."/>
            <person name="Engstrand L."/>
            <person name="Moore E."/>
        </authorList>
    </citation>
    <scope>NUCLEOTIDE SEQUENCE [LARGE SCALE GENOMIC DNA]</scope>
    <source>
        <strain evidence="1 2">CCUG 8415A</strain>
    </source>
</reference>
<dbReference type="AlphaFoldDB" id="A0A1S9ZQ14"/>
<sequence>MSYFAFYSCDFDMILHIQAHQAFAKQCSLNKRSKTDYYNTATPVYAPVLINQWQHQTVYRCDANFDAIFTKNLTTHSKAMLR</sequence>
<evidence type="ECO:0000313" key="2">
    <source>
        <dbReference type="Proteomes" id="UP000190322"/>
    </source>
</evidence>
<comment type="caution">
    <text evidence="1">The sequence shown here is derived from an EMBL/GenBank/DDBJ whole genome shotgun (WGS) entry which is preliminary data.</text>
</comment>
<accession>A0A1S9ZQ14</accession>
<proteinExistence type="predicted"/>
<evidence type="ECO:0000313" key="1">
    <source>
        <dbReference type="EMBL" id="OOR85546.1"/>
    </source>
</evidence>
<protein>
    <submittedName>
        <fullName evidence="1">Uncharacterized protein</fullName>
    </submittedName>
</protein>